<sequence>MHTRLQHLWRRVTGLFLHMDAKAVRALWGSLVLLALVVAVFLIGKSAWGQEILKSLEMWMEQYRNSPMAVVIVIVVFCVSALFGAPQFVLIAACVVAFGPWWGGFYSWIATVLSAVMTFYMGRFAGAGVMKRLGGNHVGRLSEYIGRNAFSASFIVRNIPSAPFIVVNMAFGTSRAPFLPFITGCALGIIPKTALVAMFGSSFASVKGGDWKMALLMAVIAIAWLGLMLVARKVYEAAKNRQQATD</sequence>
<dbReference type="Proteomes" id="UP000199150">
    <property type="component" value="Unassembled WGS sequence"/>
</dbReference>
<keyword evidence="9" id="KW-1185">Reference proteome</keyword>
<feature type="domain" description="VTT" evidence="7">
    <location>
        <begin position="86"/>
        <end position="201"/>
    </location>
</feature>
<feature type="transmembrane region" description="Helical" evidence="6">
    <location>
        <begin position="178"/>
        <end position="199"/>
    </location>
</feature>
<evidence type="ECO:0000256" key="6">
    <source>
        <dbReference type="RuleBase" id="RU366058"/>
    </source>
</evidence>
<organism evidence="8 9">
    <name type="scientific">Asticcacaulis taihuensis</name>
    <dbReference type="NCBI Taxonomy" id="260084"/>
    <lineage>
        <taxon>Bacteria</taxon>
        <taxon>Pseudomonadati</taxon>
        <taxon>Pseudomonadota</taxon>
        <taxon>Alphaproteobacteria</taxon>
        <taxon>Caulobacterales</taxon>
        <taxon>Caulobacteraceae</taxon>
        <taxon>Asticcacaulis</taxon>
    </lineage>
</organism>
<keyword evidence="3 6" id="KW-0812">Transmembrane</keyword>
<feature type="transmembrane region" description="Helical" evidence="6">
    <location>
        <begin position="26"/>
        <end position="48"/>
    </location>
</feature>
<evidence type="ECO:0000256" key="3">
    <source>
        <dbReference type="ARBA" id="ARBA00022692"/>
    </source>
</evidence>
<dbReference type="InterPro" id="IPR015414">
    <property type="entry name" value="TMEM64"/>
</dbReference>
<feature type="transmembrane region" description="Helical" evidence="6">
    <location>
        <begin position="69"/>
        <end position="99"/>
    </location>
</feature>
<dbReference type="PANTHER" id="PTHR12677">
    <property type="entry name" value="GOLGI APPARATUS MEMBRANE PROTEIN TVP38-RELATED"/>
    <property type="match status" value="1"/>
</dbReference>
<protein>
    <recommendedName>
        <fullName evidence="6">TVP38/TMEM64 family membrane protein</fullName>
    </recommendedName>
</protein>
<evidence type="ECO:0000313" key="9">
    <source>
        <dbReference type="Proteomes" id="UP000199150"/>
    </source>
</evidence>
<feature type="transmembrane region" description="Helical" evidence="6">
    <location>
        <begin position="211"/>
        <end position="231"/>
    </location>
</feature>
<dbReference type="PANTHER" id="PTHR12677:SF59">
    <property type="entry name" value="GOLGI APPARATUS MEMBRANE PROTEIN TVP38-RELATED"/>
    <property type="match status" value="1"/>
</dbReference>
<evidence type="ECO:0000256" key="2">
    <source>
        <dbReference type="ARBA" id="ARBA00022475"/>
    </source>
</evidence>
<keyword evidence="4 6" id="KW-1133">Transmembrane helix</keyword>
<name>A0A1G4QGS3_9CAUL</name>
<evidence type="ECO:0000256" key="1">
    <source>
        <dbReference type="ARBA" id="ARBA00004651"/>
    </source>
</evidence>
<dbReference type="AlphaFoldDB" id="A0A1G4QGS3"/>
<proteinExistence type="inferred from homology"/>
<evidence type="ECO:0000256" key="4">
    <source>
        <dbReference type="ARBA" id="ARBA00022989"/>
    </source>
</evidence>
<evidence type="ECO:0000256" key="5">
    <source>
        <dbReference type="ARBA" id="ARBA00023136"/>
    </source>
</evidence>
<evidence type="ECO:0000259" key="7">
    <source>
        <dbReference type="Pfam" id="PF09335"/>
    </source>
</evidence>
<dbReference type="InterPro" id="IPR032816">
    <property type="entry name" value="VTT_dom"/>
</dbReference>
<comment type="similarity">
    <text evidence="6">Belongs to the TVP38/TMEM64 family.</text>
</comment>
<keyword evidence="2 6" id="KW-1003">Cell membrane</keyword>
<feature type="transmembrane region" description="Helical" evidence="6">
    <location>
        <begin position="105"/>
        <end position="122"/>
    </location>
</feature>
<accession>A0A1G4QGS3</accession>
<reference evidence="9" key="1">
    <citation type="submission" date="2016-10" db="EMBL/GenBank/DDBJ databases">
        <authorList>
            <person name="Varghese N."/>
            <person name="Submissions S."/>
        </authorList>
    </citation>
    <scope>NUCLEOTIDE SEQUENCE [LARGE SCALE GENOMIC DNA]</scope>
    <source>
        <strain evidence="9">CGMCC 1.3431</strain>
    </source>
</reference>
<evidence type="ECO:0000313" key="8">
    <source>
        <dbReference type="EMBL" id="SCW43299.1"/>
    </source>
</evidence>
<dbReference type="Pfam" id="PF09335">
    <property type="entry name" value="VTT_dom"/>
    <property type="match status" value="1"/>
</dbReference>
<keyword evidence="5 6" id="KW-0472">Membrane</keyword>
<dbReference type="EMBL" id="FMTS01000001">
    <property type="protein sequence ID" value="SCW43299.1"/>
    <property type="molecule type" value="Genomic_DNA"/>
</dbReference>
<dbReference type="STRING" id="260084.SAMN02927928_1188"/>
<comment type="subcellular location">
    <subcellularLocation>
        <location evidence="1 6">Cell membrane</location>
        <topology evidence="1 6">Multi-pass membrane protein</topology>
    </subcellularLocation>
</comment>
<dbReference type="GO" id="GO:0005886">
    <property type="term" value="C:plasma membrane"/>
    <property type="evidence" value="ECO:0007669"/>
    <property type="project" value="UniProtKB-SubCell"/>
</dbReference>
<gene>
    <name evidence="8" type="ORF">SAMN02927928_1188</name>
</gene>